<dbReference type="Pfam" id="PF01478">
    <property type="entry name" value="Peptidase_A24"/>
    <property type="match status" value="1"/>
</dbReference>
<name>A0A6B8W4Q2_9CORY</name>
<keyword evidence="4" id="KW-1185">Reference proteome</keyword>
<keyword evidence="1" id="KW-1133">Transmembrane helix</keyword>
<dbReference type="Proteomes" id="UP000424462">
    <property type="component" value="Chromosome"/>
</dbReference>
<dbReference type="KEGG" id="cok:COCCU_07940"/>
<feature type="transmembrane region" description="Helical" evidence="1">
    <location>
        <begin position="29"/>
        <end position="46"/>
    </location>
</feature>
<evidence type="ECO:0000313" key="4">
    <source>
        <dbReference type="Proteomes" id="UP000424462"/>
    </source>
</evidence>
<evidence type="ECO:0000313" key="3">
    <source>
        <dbReference type="EMBL" id="QGU07521.1"/>
    </source>
</evidence>
<dbReference type="GO" id="GO:0004190">
    <property type="term" value="F:aspartic-type endopeptidase activity"/>
    <property type="evidence" value="ECO:0007669"/>
    <property type="project" value="InterPro"/>
</dbReference>
<protein>
    <submittedName>
        <fullName evidence="3">Type IV leader peptidase family protein</fullName>
    </submittedName>
</protein>
<sequence>MIGSAVGAANIPGVLIDAAHSAASMSTPFLLLGLGCTTWAIALCVVDLRQRRLPDALTLPAIPLAWGLALLWQPTAVLGGVGWALFLLLIGIWLGGVGGGDIKLAASLGTGVVLGAGFGTLPWVMAGAAGIAALIMLLSRRESLPFGPAMLLAAGLGILS</sequence>
<gene>
    <name evidence="3" type="ORF">COCCU_07940</name>
</gene>
<dbReference type="RefSeq" id="WP_231598702.1">
    <property type="nucleotide sequence ID" value="NZ_CP046455.1"/>
</dbReference>
<evidence type="ECO:0000256" key="1">
    <source>
        <dbReference type="SAM" id="Phobius"/>
    </source>
</evidence>
<reference evidence="3 4" key="1">
    <citation type="submission" date="2019-11" db="EMBL/GenBank/DDBJ databases">
        <title>Complete genome sequence of Corynebacterium kalinowskii 1959, a novel Corynebacterium species isolated from soil of a small paddock in Vilsendorf, Germany.</title>
        <authorList>
            <person name="Schaffert L."/>
            <person name="Ruwe M."/>
            <person name="Milse J."/>
            <person name="Hanuschka K."/>
            <person name="Ortseifen V."/>
            <person name="Droste J."/>
            <person name="Brandt D."/>
            <person name="Schlueter L."/>
            <person name="Kutter Y."/>
            <person name="Vinke S."/>
            <person name="Viehoefer P."/>
            <person name="Jacob L."/>
            <person name="Luebke N.-C."/>
            <person name="Schulte-Berndt E."/>
            <person name="Hain C."/>
            <person name="Linder M."/>
            <person name="Schmidt P."/>
            <person name="Wollenschlaeger L."/>
            <person name="Luttermann T."/>
            <person name="Thieme E."/>
            <person name="Hassa J."/>
            <person name="Haak M."/>
            <person name="Wittchen M."/>
            <person name="Mentz A."/>
            <person name="Persicke M."/>
            <person name="Busche T."/>
            <person name="Ruckert C."/>
        </authorList>
    </citation>
    <scope>NUCLEOTIDE SEQUENCE [LARGE SCALE GENOMIC DNA]</scope>
    <source>
        <strain evidence="3 4">2039</strain>
    </source>
</reference>
<dbReference type="InterPro" id="IPR000045">
    <property type="entry name" value="Prepilin_IV_endopep_pep"/>
</dbReference>
<evidence type="ECO:0000259" key="2">
    <source>
        <dbReference type="Pfam" id="PF01478"/>
    </source>
</evidence>
<dbReference type="EMBL" id="CP046455">
    <property type="protein sequence ID" value="QGU07521.1"/>
    <property type="molecule type" value="Genomic_DNA"/>
</dbReference>
<dbReference type="GO" id="GO:0016020">
    <property type="term" value="C:membrane"/>
    <property type="evidence" value="ECO:0007669"/>
    <property type="project" value="InterPro"/>
</dbReference>
<feature type="transmembrane region" description="Helical" evidence="1">
    <location>
        <begin position="78"/>
        <end position="100"/>
    </location>
</feature>
<feature type="domain" description="Prepilin type IV endopeptidase peptidase" evidence="2">
    <location>
        <begin position="37"/>
        <end position="132"/>
    </location>
</feature>
<organism evidence="3 4">
    <name type="scientific">Corynebacterium occultum</name>
    <dbReference type="NCBI Taxonomy" id="2675219"/>
    <lineage>
        <taxon>Bacteria</taxon>
        <taxon>Bacillati</taxon>
        <taxon>Actinomycetota</taxon>
        <taxon>Actinomycetes</taxon>
        <taxon>Mycobacteriales</taxon>
        <taxon>Corynebacteriaceae</taxon>
        <taxon>Corynebacterium</taxon>
    </lineage>
</organism>
<proteinExistence type="predicted"/>
<feature type="transmembrane region" description="Helical" evidence="1">
    <location>
        <begin position="112"/>
        <end position="137"/>
    </location>
</feature>
<dbReference type="Gene3D" id="1.20.120.1220">
    <property type="match status" value="1"/>
</dbReference>
<keyword evidence="1" id="KW-0812">Transmembrane</keyword>
<dbReference type="AlphaFoldDB" id="A0A6B8W4Q2"/>
<accession>A0A6B8W4Q2</accession>
<keyword evidence="1" id="KW-0472">Membrane</keyword>